<sequence length="446" mass="49703">MESVTQNPSVLSFLWSFPAARGSTELGALPSSGSGGRMIIDTDSNAPSSSGGFAGYCQSGFAENVEDYSNYANHYDSVITSNDAPSSGRVINGGYYGSFVDPYGNDHVGYDNRYANYNQTSLDQSANCGGEPSYVGYEGYGNHWNGMTQNEIKITGKRGRNVIPAEIVEVKKDELMKNRPREDQMKLTGIAFGPAYQSHVRKQPVSTKGKPSKLHKRKHQIGSMYYYMNQKETELSERRARGFLTKAQTQGKYGWMSRIAMKRRWASSGSCDMRIRMVSQTLLRRSTIAPWAIISPNLRHRSSLSGKLIEVDLEPSPSIPSSTDGEVEVLKMRKLEEAIHALFVEKSTPDWLPFIPGSSFWVPPRKRPVDVVDLVEKLMKQSIEEETLNFTSSRGWPALEFLSSKADGAPETVLELEVEVEADKDDIQDREQICADTNSESKDREG</sequence>
<feature type="compositionally biased region" description="Basic and acidic residues" evidence="1">
    <location>
        <begin position="425"/>
        <end position="446"/>
    </location>
</feature>
<feature type="region of interest" description="Disordered" evidence="1">
    <location>
        <begin position="424"/>
        <end position="446"/>
    </location>
</feature>
<dbReference type="Proteomes" id="UP001346149">
    <property type="component" value="Unassembled WGS sequence"/>
</dbReference>
<protein>
    <submittedName>
        <fullName evidence="2">Uncharacterized protein</fullName>
    </submittedName>
</protein>
<keyword evidence="3" id="KW-1185">Reference proteome</keyword>
<dbReference type="EMBL" id="JAXQNO010000013">
    <property type="protein sequence ID" value="KAK4786145.1"/>
    <property type="molecule type" value="Genomic_DNA"/>
</dbReference>
<name>A0AAN7LRM6_TRANT</name>
<evidence type="ECO:0000313" key="3">
    <source>
        <dbReference type="Proteomes" id="UP001346149"/>
    </source>
</evidence>
<dbReference type="InterPro" id="IPR018800">
    <property type="entry name" value="PRCC"/>
</dbReference>
<dbReference type="AlphaFoldDB" id="A0AAN7LRM6"/>
<accession>A0AAN7LRM6</accession>
<proteinExistence type="predicted"/>
<dbReference type="Pfam" id="PF10253">
    <property type="entry name" value="PRCC"/>
    <property type="match status" value="1"/>
</dbReference>
<gene>
    <name evidence="2" type="ORF">SAY86_002834</name>
</gene>
<comment type="caution">
    <text evidence="2">The sequence shown here is derived from an EMBL/GenBank/DDBJ whole genome shotgun (WGS) entry which is preliminary data.</text>
</comment>
<reference evidence="2 3" key="1">
    <citation type="journal article" date="2023" name="Hortic Res">
        <title>Pangenome of water caltrop reveals structural variations and asymmetric subgenome divergence after allopolyploidization.</title>
        <authorList>
            <person name="Zhang X."/>
            <person name="Chen Y."/>
            <person name="Wang L."/>
            <person name="Yuan Y."/>
            <person name="Fang M."/>
            <person name="Shi L."/>
            <person name="Lu R."/>
            <person name="Comes H.P."/>
            <person name="Ma Y."/>
            <person name="Chen Y."/>
            <person name="Huang G."/>
            <person name="Zhou Y."/>
            <person name="Zheng Z."/>
            <person name="Qiu Y."/>
        </authorList>
    </citation>
    <scope>NUCLEOTIDE SEQUENCE [LARGE SCALE GENOMIC DNA]</scope>
    <source>
        <strain evidence="2">F231</strain>
    </source>
</reference>
<dbReference type="GO" id="GO:0005634">
    <property type="term" value="C:nucleus"/>
    <property type="evidence" value="ECO:0007669"/>
    <property type="project" value="TreeGrafter"/>
</dbReference>
<dbReference type="PANTHER" id="PTHR13621:SF2">
    <property type="entry name" value="PROLINE-RICH PROTEIN PRCC"/>
    <property type="match status" value="1"/>
</dbReference>
<organism evidence="2 3">
    <name type="scientific">Trapa natans</name>
    <name type="common">Water chestnut</name>
    <dbReference type="NCBI Taxonomy" id="22666"/>
    <lineage>
        <taxon>Eukaryota</taxon>
        <taxon>Viridiplantae</taxon>
        <taxon>Streptophyta</taxon>
        <taxon>Embryophyta</taxon>
        <taxon>Tracheophyta</taxon>
        <taxon>Spermatophyta</taxon>
        <taxon>Magnoliopsida</taxon>
        <taxon>eudicotyledons</taxon>
        <taxon>Gunneridae</taxon>
        <taxon>Pentapetalae</taxon>
        <taxon>rosids</taxon>
        <taxon>malvids</taxon>
        <taxon>Myrtales</taxon>
        <taxon>Lythraceae</taxon>
        <taxon>Trapa</taxon>
    </lineage>
</organism>
<dbReference type="PANTHER" id="PTHR13621">
    <property type="entry name" value="PROLINE-RICH PROTEIN PRCC"/>
    <property type="match status" value="1"/>
</dbReference>
<evidence type="ECO:0000313" key="2">
    <source>
        <dbReference type="EMBL" id="KAK4786145.1"/>
    </source>
</evidence>
<evidence type="ECO:0000256" key="1">
    <source>
        <dbReference type="SAM" id="MobiDB-lite"/>
    </source>
</evidence>